<keyword evidence="12" id="KW-1185">Reference proteome</keyword>
<organism evidence="11 12">
    <name type="scientific">Maledivibacter halophilus</name>
    <dbReference type="NCBI Taxonomy" id="36842"/>
    <lineage>
        <taxon>Bacteria</taxon>
        <taxon>Bacillati</taxon>
        <taxon>Bacillota</taxon>
        <taxon>Clostridia</taxon>
        <taxon>Peptostreptococcales</taxon>
        <taxon>Caminicellaceae</taxon>
        <taxon>Maledivibacter</taxon>
    </lineage>
</organism>
<dbReference type="EMBL" id="FUZT01000007">
    <property type="protein sequence ID" value="SKC76309.1"/>
    <property type="molecule type" value="Genomic_DNA"/>
</dbReference>
<dbReference type="PANTHER" id="PTHR30614:SF20">
    <property type="entry name" value="GLUTAMINE TRANSPORT SYSTEM PERMEASE PROTEIN GLNP"/>
    <property type="match status" value="1"/>
</dbReference>
<gene>
    <name evidence="11" type="ORF">SAMN02194393_02967</name>
</gene>
<dbReference type="Pfam" id="PF00528">
    <property type="entry name" value="BPD_transp_1"/>
    <property type="match status" value="1"/>
</dbReference>
<dbReference type="STRING" id="36842.SAMN02194393_02967"/>
<reference evidence="11 12" key="1">
    <citation type="submission" date="2017-02" db="EMBL/GenBank/DDBJ databases">
        <authorList>
            <person name="Peterson S.W."/>
        </authorList>
    </citation>
    <scope>NUCLEOTIDE SEQUENCE [LARGE SCALE GENOMIC DNA]</scope>
    <source>
        <strain evidence="11 12">M1</strain>
    </source>
</reference>
<dbReference type="GO" id="GO:0006865">
    <property type="term" value="P:amino acid transport"/>
    <property type="evidence" value="ECO:0007669"/>
    <property type="project" value="UniProtKB-KW"/>
</dbReference>
<keyword evidence="6" id="KW-0029">Amino-acid transport</keyword>
<keyword evidence="5 9" id="KW-0812">Transmembrane</keyword>
<evidence type="ECO:0000256" key="5">
    <source>
        <dbReference type="ARBA" id="ARBA00022692"/>
    </source>
</evidence>
<dbReference type="AlphaFoldDB" id="A0A1T5LL35"/>
<comment type="subcellular location">
    <subcellularLocation>
        <location evidence="1 9">Cell membrane</location>
        <topology evidence="1 9">Multi-pass membrane protein</topology>
    </subcellularLocation>
</comment>
<comment type="similarity">
    <text evidence="2">Belongs to the binding-protein-dependent transport system permease family. HisMQ subfamily.</text>
</comment>
<dbReference type="InterPro" id="IPR000515">
    <property type="entry name" value="MetI-like"/>
</dbReference>
<accession>A0A1T5LL35</accession>
<dbReference type="RefSeq" id="WP_244282107.1">
    <property type="nucleotide sequence ID" value="NZ_FUZT01000007.1"/>
</dbReference>
<sequence length="224" mass="24300">MQGILKVWEYKEFLLKGTIITIEMAFGAAIIGFILGTIAGMARLSKNPIINGISSIYVTIIRGTPMLLQIIFIYVAVPQLFKGITGNSISPDPVLSGIIGIGINSGAYMAEIVRAGIQSIDKGQMEAARSLGLSNAQAMRYIILPQAFYRVVPAFGNELIVLLKDTSLVSAIGARELMNSARILGAKFYQYAQFLIGAGLIYLSLTFIISKLVAFVERRFGIND</sequence>
<dbReference type="FunFam" id="1.10.3720.10:FF:000033">
    <property type="entry name" value="Polar amino acid ABC transporter permease"/>
    <property type="match status" value="1"/>
</dbReference>
<dbReference type="GO" id="GO:0043190">
    <property type="term" value="C:ATP-binding cassette (ABC) transporter complex"/>
    <property type="evidence" value="ECO:0007669"/>
    <property type="project" value="InterPro"/>
</dbReference>
<dbReference type="PROSITE" id="PS50928">
    <property type="entry name" value="ABC_TM1"/>
    <property type="match status" value="1"/>
</dbReference>
<evidence type="ECO:0000313" key="11">
    <source>
        <dbReference type="EMBL" id="SKC76309.1"/>
    </source>
</evidence>
<dbReference type="InterPro" id="IPR043429">
    <property type="entry name" value="ArtM/GltK/GlnP/TcyL/YhdX-like"/>
</dbReference>
<evidence type="ECO:0000256" key="1">
    <source>
        <dbReference type="ARBA" id="ARBA00004651"/>
    </source>
</evidence>
<evidence type="ECO:0000256" key="2">
    <source>
        <dbReference type="ARBA" id="ARBA00010072"/>
    </source>
</evidence>
<dbReference type="PANTHER" id="PTHR30614">
    <property type="entry name" value="MEMBRANE COMPONENT OF AMINO ACID ABC TRANSPORTER"/>
    <property type="match status" value="1"/>
</dbReference>
<evidence type="ECO:0000256" key="3">
    <source>
        <dbReference type="ARBA" id="ARBA00022448"/>
    </source>
</evidence>
<feature type="transmembrane region" description="Helical" evidence="9">
    <location>
        <begin position="56"/>
        <end position="77"/>
    </location>
</feature>
<keyword evidence="7 9" id="KW-1133">Transmembrane helix</keyword>
<evidence type="ECO:0000256" key="9">
    <source>
        <dbReference type="RuleBase" id="RU363032"/>
    </source>
</evidence>
<dbReference type="CDD" id="cd06261">
    <property type="entry name" value="TM_PBP2"/>
    <property type="match status" value="1"/>
</dbReference>
<keyword evidence="8 9" id="KW-0472">Membrane</keyword>
<dbReference type="Gene3D" id="1.10.3720.10">
    <property type="entry name" value="MetI-like"/>
    <property type="match status" value="1"/>
</dbReference>
<keyword evidence="3 9" id="KW-0813">Transport</keyword>
<evidence type="ECO:0000256" key="7">
    <source>
        <dbReference type="ARBA" id="ARBA00022989"/>
    </source>
</evidence>
<dbReference type="InterPro" id="IPR035906">
    <property type="entry name" value="MetI-like_sf"/>
</dbReference>
<evidence type="ECO:0000256" key="6">
    <source>
        <dbReference type="ARBA" id="ARBA00022970"/>
    </source>
</evidence>
<evidence type="ECO:0000256" key="4">
    <source>
        <dbReference type="ARBA" id="ARBA00022475"/>
    </source>
</evidence>
<protein>
    <submittedName>
        <fullName evidence="11">Amino acid ABC transporter membrane protein, PAAT family (TC 3.A.1.3.-)</fullName>
    </submittedName>
</protein>
<dbReference type="GO" id="GO:0022857">
    <property type="term" value="F:transmembrane transporter activity"/>
    <property type="evidence" value="ECO:0007669"/>
    <property type="project" value="InterPro"/>
</dbReference>
<dbReference type="Proteomes" id="UP000190285">
    <property type="component" value="Unassembled WGS sequence"/>
</dbReference>
<evidence type="ECO:0000259" key="10">
    <source>
        <dbReference type="PROSITE" id="PS50928"/>
    </source>
</evidence>
<keyword evidence="4" id="KW-1003">Cell membrane</keyword>
<feature type="transmembrane region" description="Helical" evidence="9">
    <location>
        <begin position="188"/>
        <end position="209"/>
    </location>
</feature>
<evidence type="ECO:0000313" key="12">
    <source>
        <dbReference type="Proteomes" id="UP000190285"/>
    </source>
</evidence>
<dbReference type="NCBIfam" id="TIGR01726">
    <property type="entry name" value="HEQRo_perm_3TM"/>
    <property type="match status" value="1"/>
</dbReference>
<feature type="transmembrane region" description="Helical" evidence="9">
    <location>
        <begin position="20"/>
        <end position="44"/>
    </location>
</feature>
<name>A0A1T5LL35_9FIRM</name>
<feature type="domain" description="ABC transmembrane type-1" evidence="10">
    <location>
        <begin position="18"/>
        <end position="213"/>
    </location>
</feature>
<dbReference type="InterPro" id="IPR010065">
    <property type="entry name" value="AA_ABC_transptr_permease_3TM"/>
</dbReference>
<dbReference type="SUPFAM" id="SSF161098">
    <property type="entry name" value="MetI-like"/>
    <property type="match status" value="1"/>
</dbReference>
<proteinExistence type="inferred from homology"/>
<evidence type="ECO:0000256" key="8">
    <source>
        <dbReference type="ARBA" id="ARBA00023136"/>
    </source>
</evidence>